<proteinExistence type="predicted"/>
<feature type="signal peptide" evidence="1">
    <location>
        <begin position="1"/>
        <end position="20"/>
    </location>
</feature>
<dbReference type="AlphaFoldDB" id="A0A7C9E386"/>
<sequence length="138" mass="14891">MYFSFSFISCILAFSRATKGSSEAVSWAGFAISKDRVPLSKPFLLISAGLFSFKISPSLSFSPVLDSAMVPPSFFNFATSTHIFAKSFSRASSRFFASSIFFLYSSSPNSFSARAASRAASLCFLACSSILRSSTSKL</sequence>
<organism evidence="2">
    <name type="scientific">Opuntia streptacantha</name>
    <name type="common">Prickly pear cactus</name>
    <name type="synonym">Opuntia cardona</name>
    <dbReference type="NCBI Taxonomy" id="393608"/>
    <lineage>
        <taxon>Eukaryota</taxon>
        <taxon>Viridiplantae</taxon>
        <taxon>Streptophyta</taxon>
        <taxon>Embryophyta</taxon>
        <taxon>Tracheophyta</taxon>
        <taxon>Spermatophyta</taxon>
        <taxon>Magnoliopsida</taxon>
        <taxon>eudicotyledons</taxon>
        <taxon>Gunneridae</taxon>
        <taxon>Pentapetalae</taxon>
        <taxon>Caryophyllales</taxon>
        <taxon>Cactineae</taxon>
        <taxon>Cactaceae</taxon>
        <taxon>Opuntioideae</taxon>
        <taxon>Opuntia</taxon>
    </lineage>
</organism>
<evidence type="ECO:0008006" key="3">
    <source>
        <dbReference type="Google" id="ProtNLM"/>
    </source>
</evidence>
<reference evidence="2" key="2">
    <citation type="submission" date="2020-07" db="EMBL/GenBank/DDBJ databases">
        <authorList>
            <person name="Vera ALvarez R."/>
            <person name="Arias-Moreno D.M."/>
            <person name="Jimenez-Jacinto V."/>
            <person name="Jimenez-Bremont J.F."/>
            <person name="Swaminathan K."/>
            <person name="Moose S.P."/>
            <person name="Guerrero-Gonzalez M.L."/>
            <person name="Marino-Ramirez L."/>
            <person name="Landsman D."/>
            <person name="Rodriguez-Kessler M."/>
            <person name="Delgado-Sanchez P."/>
        </authorList>
    </citation>
    <scope>NUCLEOTIDE SEQUENCE</scope>
    <source>
        <tissue evidence="2">Cladode</tissue>
    </source>
</reference>
<feature type="chain" id="PRO_5027565008" description="Secreted protein" evidence="1">
    <location>
        <begin position="21"/>
        <end position="138"/>
    </location>
</feature>
<reference evidence="2" key="1">
    <citation type="journal article" date="2013" name="J. Plant Res.">
        <title>Effect of fungi and light on seed germination of three Opuntia species from semiarid lands of central Mexico.</title>
        <authorList>
            <person name="Delgado-Sanchez P."/>
            <person name="Jimenez-Bremont J.F."/>
            <person name="Guerrero-Gonzalez Mde L."/>
            <person name="Flores J."/>
        </authorList>
    </citation>
    <scope>NUCLEOTIDE SEQUENCE</scope>
    <source>
        <tissue evidence="2">Cladode</tissue>
    </source>
</reference>
<protein>
    <recommendedName>
        <fullName evidence="3">Secreted protein</fullName>
    </recommendedName>
</protein>
<evidence type="ECO:0000313" key="2">
    <source>
        <dbReference type="EMBL" id="MBA4657782.1"/>
    </source>
</evidence>
<accession>A0A7C9E386</accession>
<evidence type="ECO:0000256" key="1">
    <source>
        <dbReference type="SAM" id="SignalP"/>
    </source>
</evidence>
<keyword evidence="1" id="KW-0732">Signal</keyword>
<name>A0A7C9E386_OPUST</name>
<dbReference type="EMBL" id="GISG01197971">
    <property type="protein sequence ID" value="MBA4657782.1"/>
    <property type="molecule type" value="Transcribed_RNA"/>
</dbReference>